<evidence type="ECO:0000259" key="4">
    <source>
        <dbReference type="Pfam" id="PF02884"/>
    </source>
</evidence>
<comment type="caution">
    <text evidence="5">The sequence shown here is derived from an EMBL/GenBank/DDBJ whole genome shotgun (WGS) entry which is preliminary data.</text>
</comment>
<dbReference type="PANTHER" id="PTHR38481:SF1">
    <property type="entry name" value="HYALURONATE LYASE"/>
    <property type="match status" value="1"/>
</dbReference>
<dbReference type="GO" id="GO:0005576">
    <property type="term" value="C:extracellular region"/>
    <property type="evidence" value="ECO:0007669"/>
    <property type="project" value="InterPro"/>
</dbReference>
<protein>
    <submittedName>
        <fullName evidence="5">Polysaccharide lyase family 8 protein</fullName>
    </submittedName>
</protein>
<dbReference type="InterPro" id="IPR011071">
    <property type="entry name" value="Lyase_8-like_C"/>
</dbReference>
<dbReference type="GO" id="GO:0030246">
    <property type="term" value="F:carbohydrate binding"/>
    <property type="evidence" value="ECO:0007669"/>
    <property type="project" value="InterPro"/>
</dbReference>
<sequence length="1024" mass="111488">MAQILRKQGLHKIAEKRAECPGFKCKPGRTNCCCWQALLNQPNFESHDLTLKESPNSNVLGLQHVHSALSMHMQVGKLAWKQLNGQQSSSAAIGQHQITSPQKGLHADMYICCKAVPSCCEAPAAVSHHVYTTKLASAGWVMVDCCRQLYVRNSPWHNAKLNGMNIKPCISLVNLEPIRIDSLHTGFLKPAFQDHMLSKDLDAKSMPNNAPLFPPYFALSSFLMRPFATAASAAVTLLGVTLLSQVVLVSANDVDTIYNRQFNYIISTTDLSQTNIGGYISSLQPNGTWADVNYASGCTARRASWPAGDHWTRIVEMATAYSGKIPEYKGDPSLRSAIRLAMEFWFANEMSTIGDGTCMDREFFPTSNCPCGTPGNVLQVPTRAGKACALLRSDLTESELGNCTHITARAYSPFYRELRPRYLGGANVMDIAVVGVLAGLLENNRTGNATRIADAYLRVHGEAVVRPGNGIDGIKPDGSFHQQQGIIYDANRTVQDTFGFHLAGSRWMTFTNIVKKVVHWDYVSTKGFSEAVLLSFSKTVIGRFISYPVADILRASANIQMNLTEIEELGVAWDQADLIDFASSLSGTDDSSANSGGLVGNRMFWNSDYMASGQFICAETRSDETCRMLSTRSFTSQCTNAENPFGFHLSDGVIYSLSTGAEYEDMFGALDWNLAPGITTDYGSTPLQCATVRQAGVDSYAGGVQAGDVGMAAMRYVNPISKTFTFNKAWFFFPENVQHVLVSKVNQSSPNSTAPVFSVLDQRLRSGDVYVDGALTSSGGNFTSVKSLWHGGTGYTFPKSGNRPSRVSVSLQTRRNDWSQLGTSLQPASTVDMFAAWLVHEKLRLNPTPDAPNTGPGGYSPMQYSIFPATSSSSDFEDKARRLQPRTIINSDTVSAALSACKKVLGAAFWASAGGFVEVKDLGIKVEVDQSVMFILRFEDGPHSKGSISVADPTQTLSKVNIKVTWTGARRRHSHRSWEGCIGHHCSHVRRSAGSGSSEWAVSVDLPVEGMSGSTVTIDIPEHA</sequence>
<dbReference type="SUPFAM" id="SSF48230">
    <property type="entry name" value="Chondroitin AC/alginate lyase"/>
    <property type="match status" value="1"/>
</dbReference>
<dbReference type="SUPFAM" id="SSF49863">
    <property type="entry name" value="Hyaluronate lyase-like, C-terminal domain"/>
    <property type="match status" value="1"/>
</dbReference>
<gene>
    <name evidence="5" type="ORF">AG1IA_02249</name>
</gene>
<feature type="domain" description="Polysaccharide lyase family 8 central" evidence="3">
    <location>
        <begin position="601"/>
        <end position="842"/>
    </location>
</feature>
<dbReference type="InterPro" id="IPR008929">
    <property type="entry name" value="Chondroitin_lyas"/>
</dbReference>
<dbReference type="PANTHER" id="PTHR38481">
    <property type="entry name" value="HYALURONATE LYASE"/>
    <property type="match status" value="1"/>
</dbReference>
<dbReference type="Pfam" id="PF02884">
    <property type="entry name" value="Lyase_8_C"/>
    <property type="match status" value="1"/>
</dbReference>
<dbReference type="InterPro" id="IPR011013">
    <property type="entry name" value="Gal_mutarotase_sf_dom"/>
</dbReference>
<evidence type="ECO:0000313" key="5">
    <source>
        <dbReference type="EMBL" id="ELU43720.1"/>
    </source>
</evidence>
<accession>L8X0H3</accession>
<dbReference type="OrthoDB" id="5980780at2759"/>
<comment type="similarity">
    <text evidence="1">Belongs to the polysaccharide lyase 8 family.</text>
</comment>
<name>L8X0H3_THACA</name>
<dbReference type="Pfam" id="PF02278">
    <property type="entry name" value="Lyase_8"/>
    <property type="match status" value="1"/>
</dbReference>
<dbReference type="InterPro" id="IPR003159">
    <property type="entry name" value="Lyase_8_central_dom"/>
</dbReference>
<feature type="domain" description="Polysaccharide lyase family 8 C-terminal" evidence="4">
    <location>
        <begin position="890"/>
        <end position="960"/>
    </location>
</feature>
<evidence type="ECO:0000256" key="1">
    <source>
        <dbReference type="ARBA" id="ARBA00006699"/>
    </source>
</evidence>
<evidence type="ECO:0000256" key="2">
    <source>
        <dbReference type="ARBA" id="ARBA00023239"/>
    </source>
</evidence>
<dbReference type="Gene3D" id="2.60.220.10">
    <property type="entry name" value="Polysaccharide lyase family 8-like, C-terminal"/>
    <property type="match status" value="1"/>
</dbReference>
<keyword evidence="6" id="KW-1185">Reference proteome</keyword>
<dbReference type="Gene3D" id="1.50.10.100">
    <property type="entry name" value="Chondroitin AC/alginate lyase"/>
    <property type="match status" value="1"/>
</dbReference>
<dbReference type="Gene3D" id="2.70.98.10">
    <property type="match status" value="1"/>
</dbReference>
<dbReference type="EMBL" id="AFRT01000506">
    <property type="protein sequence ID" value="ELU43720.1"/>
    <property type="molecule type" value="Genomic_DNA"/>
</dbReference>
<dbReference type="AlphaFoldDB" id="L8X0H3"/>
<organism evidence="5 6">
    <name type="scientific">Thanatephorus cucumeris (strain AG1-IA)</name>
    <name type="common">Rice sheath blight fungus</name>
    <name type="synonym">Rhizoctonia solani</name>
    <dbReference type="NCBI Taxonomy" id="983506"/>
    <lineage>
        <taxon>Eukaryota</taxon>
        <taxon>Fungi</taxon>
        <taxon>Dikarya</taxon>
        <taxon>Basidiomycota</taxon>
        <taxon>Agaricomycotina</taxon>
        <taxon>Agaricomycetes</taxon>
        <taxon>Cantharellales</taxon>
        <taxon>Ceratobasidiaceae</taxon>
        <taxon>Rhizoctonia</taxon>
        <taxon>Rhizoctonia solani AG-1</taxon>
    </lineage>
</organism>
<reference evidence="5 6" key="1">
    <citation type="journal article" date="2013" name="Nat. Commun.">
        <title>The evolution and pathogenic mechanisms of the rice sheath blight pathogen.</title>
        <authorList>
            <person name="Zheng A."/>
            <person name="Lin R."/>
            <person name="Xu L."/>
            <person name="Qin P."/>
            <person name="Tang C."/>
            <person name="Ai P."/>
            <person name="Zhang D."/>
            <person name="Liu Y."/>
            <person name="Sun Z."/>
            <person name="Feng H."/>
            <person name="Wang Y."/>
            <person name="Chen Y."/>
            <person name="Liang X."/>
            <person name="Fu R."/>
            <person name="Li Q."/>
            <person name="Zhang J."/>
            <person name="Yu X."/>
            <person name="Xie Z."/>
            <person name="Ding L."/>
            <person name="Guan P."/>
            <person name="Tang J."/>
            <person name="Liang Y."/>
            <person name="Wang S."/>
            <person name="Deng Q."/>
            <person name="Li S."/>
            <person name="Zhu J."/>
            <person name="Wang L."/>
            <person name="Liu H."/>
            <person name="Li P."/>
        </authorList>
    </citation>
    <scope>NUCLEOTIDE SEQUENCE [LARGE SCALE GENOMIC DNA]</scope>
    <source>
        <strain evidence="6">AG-1 IA</strain>
    </source>
</reference>
<dbReference type="GO" id="GO:0016837">
    <property type="term" value="F:carbon-oxygen lyase activity, acting on polysaccharides"/>
    <property type="evidence" value="ECO:0007669"/>
    <property type="project" value="UniProtKB-ARBA"/>
</dbReference>
<evidence type="ECO:0000259" key="3">
    <source>
        <dbReference type="Pfam" id="PF02278"/>
    </source>
</evidence>
<evidence type="ECO:0000313" key="6">
    <source>
        <dbReference type="Proteomes" id="UP000011668"/>
    </source>
</evidence>
<dbReference type="GO" id="GO:0005975">
    <property type="term" value="P:carbohydrate metabolic process"/>
    <property type="evidence" value="ECO:0007669"/>
    <property type="project" value="InterPro"/>
</dbReference>
<dbReference type="HOGENOM" id="CLU_004172_3_0_1"/>
<proteinExistence type="inferred from homology"/>
<dbReference type="InterPro" id="IPR004103">
    <property type="entry name" value="Lyase_8_C"/>
</dbReference>
<dbReference type="Proteomes" id="UP000011668">
    <property type="component" value="Unassembled WGS sequence"/>
</dbReference>
<dbReference type="InterPro" id="IPR038970">
    <property type="entry name" value="Lyase_8"/>
</dbReference>
<keyword evidence="2 5" id="KW-0456">Lyase</keyword>
<dbReference type="STRING" id="983506.L8X0H3"/>
<dbReference type="InterPro" id="IPR014718">
    <property type="entry name" value="GH-type_carb-bd"/>
</dbReference>
<dbReference type="SUPFAM" id="SSF74650">
    <property type="entry name" value="Galactose mutarotase-like"/>
    <property type="match status" value="1"/>
</dbReference>